<dbReference type="AlphaFoldDB" id="A0A939FUV1"/>
<evidence type="ECO:0000313" key="3">
    <source>
        <dbReference type="Proteomes" id="UP000664781"/>
    </source>
</evidence>
<dbReference type="EMBL" id="JAFMOF010000007">
    <property type="protein sequence ID" value="MBO0657229.1"/>
    <property type="molecule type" value="Genomic_DNA"/>
</dbReference>
<feature type="region of interest" description="Disordered" evidence="1">
    <location>
        <begin position="233"/>
        <end position="288"/>
    </location>
</feature>
<gene>
    <name evidence="2" type="ORF">J1792_32305</name>
</gene>
<comment type="caution">
    <text evidence="2">The sequence shown here is derived from an EMBL/GenBank/DDBJ whole genome shotgun (WGS) entry which is preliminary data.</text>
</comment>
<dbReference type="Proteomes" id="UP000664781">
    <property type="component" value="Unassembled WGS sequence"/>
</dbReference>
<proteinExistence type="predicted"/>
<feature type="region of interest" description="Disordered" evidence="1">
    <location>
        <begin position="72"/>
        <end position="133"/>
    </location>
</feature>
<feature type="compositionally biased region" description="Polar residues" evidence="1">
    <location>
        <begin position="87"/>
        <end position="121"/>
    </location>
</feature>
<keyword evidence="3" id="KW-1185">Reference proteome</keyword>
<organism evidence="2 3">
    <name type="scientific">Streptomyces triculaminicus</name>
    <dbReference type="NCBI Taxonomy" id="2816232"/>
    <lineage>
        <taxon>Bacteria</taxon>
        <taxon>Bacillati</taxon>
        <taxon>Actinomycetota</taxon>
        <taxon>Actinomycetes</taxon>
        <taxon>Kitasatosporales</taxon>
        <taxon>Streptomycetaceae</taxon>
        <taxon>Streptomyces</taxon>
    </lineage>
</organism>
<evidence type="ECO:0000256" key="1">
    <source>
        <dbReference type="SAM" id="MobiDB-lite"/>
    </source>
</evidence>
<protein>
    <submittedName>
        <fullName evidence="2">Uncharacterized protein</fullName>
    </submittedName>
</protein>
<sequence>MKGRAGEYWNSFREDVRFETFWKTVSIRACEKIAEIAISAADRIHRSTAGDLPTADALLTLSNTSLAYSTAARESVAPAPQTKEQPKVQQTVGTQQMAAGTTVQQADQPHQATVEPQQVHQAQRPEGPPPYASQAEAVQATHEIVRHFRAWCETPMGQELVHGDHPRLVAFRDAWKELPPADMPNGPGPAAAPYGNVAASARSLWREAAASGRFADADLTVLRAIADTARAHSQRLGATAPPVGGAATAAPSRQAAATMPTAAQQAPPRPRAATAPPPAPASSPRISA</sequence>
<evidence type="ECO:0000313" key="2">
    <source>
        <dbReference type="EMBL" id="MBO0657229.1"/>
    </source>
</evidence>
<dbReference type="RefSeq" id="WP_207248811.1">
    <property type="nucleotide sequence ID" value="NZ_JAFMOF010000007.1"/>
</dbReference>
<feature type="compositionally biased region" description="Low complexity" evidence="1">
    <location>
        <begin position="237"/>
        <end position="266"/>
    </location>
</feature>
<name>A0A939FUV1_9ACTN</name>
<reference evidence="2" key="1">
    <citation type="submission" date="2021-03" db="EMBL/GenBank/DDBJ databases">
        <title>Streptomyces strains.</title>
        <authorList>
            <person name="Lund M.B."/>
            <person name="Toerring T."/>
        </authorList>
    </citation>
    <scope>NUCLEOTIDE SEQUENCE</scope>
    <source>
        <strain evidence="2">JCM 4242</strain>
    </source>
</reference>
<accession>A0A939FUV1</accession>
<feature type="compositionally biased region" description="Pro residues" evidence="1">
    <location>
        <begin position="267"/>
        <end position="281"/>
    </location>
</feature>